<protein>
    <submittedName>
        <fullName evidence="1">Uncharacterized protein</fullName>
    </submittedName>
</protein>
<sequence>MSQGRQQQLDIGLAKMFGEDNLPLNLLRRTGFRNWIKLSIPGYSIATPERMRNTLQTKLHKEIETKVANKLSQCRSLNNIMDIWSSKSMDGYITRIYMLSCV</sequence>
<keyword evidence="2" id="KW-1185">Reference proteome</keyword>
<dbReference type="Proteomes" id="UP001234178">
    <property type="component" value="Unassembled WGS sequence"/>
</dbReference>
<evidence type="ECO:0000313" key="2">
    <source>
        <dbReference type="Proteomes" id="UP001234178"/>
    </source>
</evidence>
<name>A0ABQ9YYS2_9CRUS</name>
<dbReference type="EMBL" id="JAOYFB010000002">
    <property type="protein sequence ID" value="KAK4005798.1"/>
    <property type="molecule type" value="Genomic_DNA"/>
</dbReference>
<gene>
    <name evidence="1" type="ORF">OUZ56_010922</name>
</gene>
<proteinExistence type="predicted"/>
<accession>A0ABQ9YYS2</accession>
<comment type="caution">
    <text evidence="1">The sequence shown here is derived from an EMBL/GenBank/DDBJ whole genome shotgun (WGS) entry which is preliminary data.</text>
</comment>
<organism evidence="1 2">
    <name type="scientific">Daphnia magna</name>
    <dbReference type="NCBI Taxonomy" id="35525"/>
    <lineage>
        <taxon>Eukaryota</taxon>
        <taxon>Metazoa</taxon>
        <taxon>Ecdysozoa</taxon>
        <taxon>Arthropoda</taxon>
        <taxon>Crustacea</taxon>
        <taxon>Branchiopoda</taxon>
        <taxon>Diplostraca</taxon>
        <taxon>Cladocera</taxon>
        <taxon>Anomopoda</taxon>
        <taxon>Daphniidae</taxon>
        <taxon>Daphnia</taxon>
    </lineage>
</organism>
<evidence type="ECO:0000313" key="1">
    <source>
        <dbReference type="EMBL" id="KAK4005798.1"/>
    </source>
</evidence>
<reference evidence="1 2" key="1">
    <citation type="journal article" date="2023" name="Nucleic Acids Res.">
        <title>The hologenome of Daphnia magna reveals possible DNA methylation and microbiome-mediated evolution of the host genome.</title>
        <authorList>
            <person name="Chaturvedi A."/>
            <person name="Li X."/>
            <person name="Dhandapani V."/>
            <person name="Marshall H."/>
            <person name="Kissane S."/>
            <person name="Cuenca-Cambronero M."/>
            <person name="Asole G."/>
            <person name="Calvet F."/>
            <person name="Ruiz-Romero M."/>
            <person name="Marangio P."/>
            <person name="Guigo R."/>
            <person name="Rago D."/>
            <person name="Mirbahai L."/>
            <person name="Eastwood N."/>
            <person name="Colbourne J.K."/>
            <person name="Zhou J."/>
            <person name="Mallon E."/>
            <person name="Orsini L."/>
        </authorList>
    </citation>
    <scope>NUCLEOTIDE SEQUENCE [LARGE SCALE GENOMIC DNA]</scope>
    <source>
        <strain evidence="1">LRV0_1</strain>
    </source>
</reference>